<evidence type="ECO:0000256" key="1">
    <source>
        <dbReference type="ARBA" id="ARBA00022801"/>
    </source>
</evidence>
<accession>A0A0F8W888</accession>
<dbReference type="EMBL" id="LAZR01066722">
    <property type="protein sequence ID" value="KKK53012.1"/>
    <property type="molecule type" value="Genomic_DNA"/>
</dbReference>
<organism evidence="2">
    <name type="scientific">marine sediment metagenome</name>
    <dbReference type="NCBI Taxonomy" id="412755"/>
    <lineage>
        <taxon>unclassified sequences</taxon>
        <taxon>metagenomes</taxon>
        <taxon>ecological metagenomes</taxon>
    </lineage>
</organism>
<proteinExistence type="predicted"/>
<name>A0A0F8W888_9ZZZZ</name>
<dbReference type="AlphaFoldDB" id="A0A0F8W888"/>
<protein>
    <recommendedName>
        <fullName evidence="3">Protein-PII uridylyltransferase N-terminal domain-containing protein</fullName>
    </recommendedName>
</protein>
<dbReference type="InterPro" id="IPR010043">
    <property type="entry name" value="UTase/UR"/>
</dbReference>
<evidence type="ECO:0000313" key="2">
    <source>
        <dbReference type="EMBL" id="KKK53012.1"/>
    </source>
</evidence>
<keyword evidence="1" id="KW-0378">Hydrolase</keyword>
<comment type="caution">
    <text evidence="2">The sequence shown here is derived from an EMBL/GenBank/DDBJ whole genome shotgun (WGS) entry which is preliminary data.</text>
</comment>
<evidence type="ECO:0008006" key="3">
    <source>
        <dbReference type="Google" id="ProtNLM"/>
    </source>
</evidence>
<dbReference type="GO" id="GO:0016787">
    <property type="term" value="F:hydrolase activity"/>
    <property type="evidence" value="ECO:0007669"/>
    <property type="project" value="UniProtKB-KW"/>
</dbReference>
<feature type="non-terminal residue" evidence="2">
    <location>
        <position position="125"/>
    </location>
</feature>
<reference evidence="2" key="1">
    <citation type="journal article" date="2015" name="Nature">
        <title>Complex archaea that bridge the gap between prokaryotes and eukaryotes.</title>
        <authorList>
            <person name="Spang A."/>
            <person name="Saw J.H."/>
            <person name="Jorgensen S.L."/>
            <person name="Zaremba-Niedzwiedzka K."/>
            <person name="Martijn J."/>
            <person name="Lind A.E."/>
            <person name="van Eijk R."/>
            <person name="Schleper C."/>
            <person name="Guy L."/>
            <person name="Ettema T.J."/>
        </authorList>
    </citation>
    <scope>NUCLEOTIDE SEQUENCE</scope>
</reference>
<dbReference type="CDD" id="cd05401">
    <property type="entry name" value="NT_GlnE_GlnD_like"/>
    <property type="match status" value="1"/>
</dbReference>
<dbReference type="GO" id="GO:0008773">
    <property type="term" value="F:[protein-PII] uridylyltransferase activity"/>
    <property type="evidence" value="ECO:0007669"/>
    <property type="project" value="InterPro"/>
</dbReference>
<dbReference type="InterPro" id="IPR043519">
    <property type="entry name" value="NT_sf"/>
</dbReference>
<dbReference type="PANTHER" id="PTHR47320:SF1">
    <property type="entry name" value="BIFUNCTIONAL URIDYLYLTRANSFERASE_URIDYLYL-REMOVING ENZYME"/>
    <property type="match status" value="1"/>
</dbReference>
<dbReference type="PANTHER" id="PTHR47320">
    <property type="entry name" value="BIFUNCTIONAL URIDYLYLTRANSFERASE/URIDYLYL-REMOVING ENZYME"/>
    <property type="match status" value="1"/>
</dbReference>
<dbReference type="SUPFAM" id="SSF81301">
    <property type="entry name" value="Nucleotidyltransferase"/>
    <property type="match status" value="1"/>
</dbReference>
<sequence length="125" mass="13862">MLSRSEEVDLLISGTIEKAVKTPGLDENNWVVVAVGGYGRCQLAPFSDIDLAVIDEGLSQEDEKNLVQAVYYPLWDAKLSLGHTVRSQRESVAFGREDLHWLTACLDARFLGGDKGLYNVFTMNL</sequence>
<gene>
    <name evidence="2" type="ORF">LCGC14_3099070</name>
</gene>